<dbReference type="EMBL" id="SDMP01000009">
    <property type="protein sequence ID" value="RYR37710.1"/>
    <property type="molecule type" value="Genomic_DNA"/>
</dbReference>
<gene>
    <name evidence="1" type="ORF">Ahy_A09g042587</name>
</gene>
<accession>A0A445BG99</accession>
<name>A0A445BG99_ARAHY</name>
<proteinExistence type="predicted"/>
<evidence type="ECO:0000313" key="1">
    <source>
        <dbReference type="EMBL" id="RYR37710.1"/>
    </source>
</evidence>
<comment type="caution">
    <text evidence="1">The sequence shown here is derived from an EMBL/GenBank/DDBJ whole genome shotgun (WGS) entry which is preliminary data.</text>
</comment>
<protein>
    <submittedName>
        <fullName evidence="1">Uncharacterized protein</fullName>
    </submittedName>
</protein>
<dbReference type="Proteomes" id="UP000289738">
    <property type="component" value="Chromosome A09"/>
</dbReference>
<reference evidence="1 2" key="1">
    <citation type="submission" date="2019-01" db="EMBL/GenBank/DDBJ databases">
        <title>Sequencing of cultivated peanut Arachis hypogaea provides insights into genome evolution and oil improvement.</title>
        <authorList>
            <person name="Chen X."/>
        </authorList>
    </citation>
    <scope>NUCLEOTIDE SEQUENCE [LARGE SCALE GENOMIC DNA]</scope>
    <source>
        <strain evidence="2">cv. Fuhuasheng</strain>
        <tissue evidence="1">Leaves</tissue>
    </source>
</reference>
<organism evidence="1 2">
    <name type="scientific">Arachis hypogaea</name>
    <name type="common">Peanut</name>
    <dbReference type="NCBI Taxonomy" id="3818"/>
    <lineage>
        <taxon>Eukaryota</taxon>
        <taxon>Viridiplantae</taxon>
        <taxon>Streptophyta</taxon>
        <taxon>Embryophyta</taxon>
        <taxon>Tracheophyta</taxon>
        <taxon>Spermatophyta</taxon>
        <taxon>Magnoliopsida</taxon>
        <taxon>eudicotyledons</taxon>
        <taxon>Gunneridae</taxon>
        <taxon>Pentapetalae</taxon>
        <taxon>rosids</taxon>
        <taxon>fabids</taxon>
        <taxon>Fabales</taxon>
        <taxon>Fabaceae</taxon>
        <taxon>Papilionoideae</taxon>
        <taxon>50 kb inversion clade</taxon>
        <taxon>dalbergioids sensu lato</taxon>
        <taxon>Dalbergieae</taxon>
        <taxon>Pterocarpus clade</taxon>
        <taxon>Arachis</taxon>
    </lineage>
</organism>
<dbReference type="AlphaFoldDB" id="A0A445BG99"/>
<keyword evidence="2" id="KW-1185">Reference proteome</keyword>
<evidence type="ECO:0000313" key="2">
    <source>
        <dbReference type="Proteomes" id="UP000289738"/>
    </source>
</evidence>
<sequence length="62" mass="7040">MSLLPGSQRVYLSSDSCVLKKVRRLGNHVIECIVLIGDKEGRVVLIPRMNMIPNNDTLPFRF</sequence>